<keyword evidence="2" id="KW-0812">Transmembrane</keyword>
<feature type="region of interest" description="Disordered" evidence="1">
    <location>
        <begin position="1"/>
        <end position="26"/>
    </location>
</feature>
<feature type="compositionally biased region" description="Low complexity" evidence="1">
    <location>
        <begin position="1"/>
        <end position="21"/>
    </location>
</feature>
<evidence type="ECO:0000313" key="4">
    <source>
        <dbReference type="Proteomes" id="UP001642483"/>
    </source>
</evidence>
<gene>
    <name evidence="3" type="ORF">CVLEPA_LOCUS10021</name>
</gene>
<comment type="caution">
    <text evidence="3">The sequence shown here is derived from an EMBL/GenBank/DDBJ whole genome shotgun (WGS) entry which is preliminary data.</text>
</comment>
<sequence length="314" mass="35260">MRGTETGETTVETATTNKVGTSMKPPWPTTTIQTVFSNLKTDQTPVWNYLGPFFAAFSGLLLCILIWRVMTNSRSNRGDDVEGQAKENDDEGGDSPVESDPMLNNECKTKRNNGQDSGFSTPRSENSRNEMVLPQEFDSGQQADLTNSSNSVNAEALREMNVTQKATPIINVTLDSTALSNSFASQPTRRLEQYKKEMMRLCYALAKVVVADNIRPFFRELFTLSDAEVEIRNLRQDLPREQFISLFRILVQQGEAYFTPQHIVDVCCKNGWMDYVIVVREQFPDVQVPVCLRGGLEKPKSPLKAVQTSLSESH</sequence>
<evidence type="ECO:0000313" key="3">
    <source>
        <dbReference type="EMBL" id="CAK8679769.1"/>
    </source>
</evidence>
<evidence type="ECO:0000256" key="2">
    <source>
        <dbReference type="SAM" id="Phobius"/>
    </source>
</evidence>
<organism evidence="3 4">
    <name type="scientific">Clavelina lepadiformis</name>
    <name type="common">Light-bulb sea squirt</name>
    <name type="synonym">Ascidia lepadiformis</name>
    <dbReference type="NCBI Taxonomy" id="159417"/>
    <lineage>
        <taxon>Eukaryota</taxon>
        <taxon>Metazoa</taxon>
        <taxon>Chordata</taxon>
        <taxon>Tunicata</taxon>
        <taxon>Ascidiacea</taxon>
        <taxon>Aplousobranchia</taxon>
        <taxon>Clavelinidae</taxon>
        <taxon>Clavelina</taxon>
    </lineage>
</organism>
<name>A0ABP0FJD6_CLALP</name>
<accession>A0ABP0FJD6</accession>
<keyword evidence="4" id="KW-1185">Reference proteome</keyword>
<reference evidence="3 4" key="1">
    <citation type="submission" date="2024-02" db="EMBL/GenBank/DDBJ databases">
        <authorList>
            <person name="Daric V."/>
            <person name="Darras S."/>
        </authorList>
    </citation>
    <scope>NUCLEOTIDE SEQUENCE [LARGE SCALE GENOMIC DNA]</scope>
</reference>
<feature type="transmembrane region" description="Helical" evidence="2">
    <location>
        <begin position="46"/>
        <end position="67"/>
    </location>
</feature>
<dbReference type="EMBL" id="CAWYQH010000068">
    <property type="protein sequence ID" value="CAK8679769.1"/>
    <property type="molecule type" value="Genomic_DNA"/>
</dbReference>
<feature type="compositionally biased region" description="Polar residues" evidence="1">
    <location>
        <begin position="112"/>
        <end position="124"/>
    </location>
</feature>
<proteinExistence type="predicted"/>
<evidence type="ECO:0000256" key="1">
    <source>
        <dbReference type="SAM" id="MobiDB-lite"/>
    </source>
</evidence>
<dbReference type="Proteomes" id="UP001642483">
    <property type="component" value="Unassembled WGS sequence"/>
</dbReference>
<feature type="region of interest" description="Disordered" evidence="1">
    <location>
        <begin position="74"/>
        <end position="128"/>
    </location>
</feature>
<feature type="compositionally biased region" description="Basic and acidic residues" evidence="1">
    <location>
        <begin position="76"/>
        <end position="87"/>
    </location>
</feature>
<keyword evidence="2" id="KW-1133">Transmembrane helix</keyword>
<keyword evidence="2" id="KW-0472">Membrane</keyword>
<protein>
    <submittedName>
        <fullName evidence="3">Uncharacterized protein</fullName>
    </submittedName>
</protein>